<dbReference type="STRING" id="354243.BST28_14145"/>
<comment type="caution">
    <text evidence="1">The sequence shown here is derived from an EMBL/GenBank/DDBJ whole genome shotgun (WGS) entry which is preliminary data.</text>
</comment>
<sequence>MSRGKPVRPPWWLKPANKIFIQMSRLGLRFGGESPVVLTVPGRKSGQPRSTPVTPMIVDGVEYVVGGFPGADWVANVRAAGRATVARGRRRERVRIVELGVDEARPLLRRWPSEVPTGVGFMKRSGLITDGRPEEFEALAGVCPVFRFEPIQNGVQQP</sequence>
<dbReference type="OrthoDB" id="3296989at2"/>
<dbReference type="AlphaFoldDB" id="A0A1B8SGL9"/>
<dbReference type="InterPro" id="IPR012349">
    <property type="entry name" value="Split_barrel_FMN-bd"/>
</dbReference>
<keyword evidence="2" id="KW-1185">Reference proteome</keyword>
<evidence type="ECO:0000313" key="2">
    <source>
        <dbReference type="Proteomes" id="UP000092668"/>
    </source>
</evidence>
<accession>A0A1B8SGL9</accession>
<name>A0A1B8SGL9_9MYCO</name>
<dbReference type="NCBIfam" id="TIGR00026">
    <property type="entry name" value="hi_GC_TIGR00026"/>
    <property type="match status" value="1"/>
</dbReference>
<gene>
    <name evidence="1" type="ORF">ACT18_10320</name>
</gene>
<dbReference type="PATRIC" id="fig|354243.3.peg.2145"/>
<dbReference type="InterPro" id="IPR004378">
    <property type="entry name" value="F420H2_quin_Rdtase"/>
</dbReference>
<evidence type="ECO:0000313" key="1">
    <source>
        <dbReference type="EMBL" id="OBY31891.1"/>
    </source>
</evidence>
<dbReference type="GO" id="GO:0016491">
    <property type="term" value="F:oxidoreductase activity"/>
    <property type="evidence" value="ECO:0007669"/>
    <property type="project" value="InterPro"/>
</dbReference>
<dbReference type="EMBL" id="LFOE01000011">
    <property type="protein sequence ID" value="OBY31891.1"/>
    <property type="molecule type" value="Genomic_DNA"/>
</dbReference>
<dbReference type="RefSeq" id="WP_065288107.1">
    <property type="nucleotide sequence ID" value="NZ_LFOE01000011.1"/>
</dbReference>
<protein>
    <submittedName>
        <fullName evidence="1">Deazaflavin-dependent nitroreductase family protein</fullName>
    </submittedName>
</protein>
<dbReference type="Pfam" id="PF04075">
    <property type="entry name" value="F420H2_quin_red"/>
    <property type="match status" value="1"/>
</dbReference>
<reference evidence="1 2" key="1">
    <citation type="submission" date="2015-06" db="EMBL/GenBank/DDBJ databases">
        <title>Genome sequence of Mycobacterium kumamotonense strain Roo.</title>
        <authorList>
            <person name="Greninger A.L."/>
            <person name="Cunningham G."/>
            <person name="Miller S."/>
        </authorList>
    </citation>
    <scope>NUCLEOTIDE SEQUENCE [LARGE SCALE GENOMIC DNA]</scope>
    <source>
        <strain evidence="1 2">Roo</strain>
    </source>
</reference>
<organism evidence="1 2">
    <name type="scientific">Mycolicibacter kumamotonensis</name>
    <dbReference type="NCBI Taxonomy" id="354243"/>
    <lineage>
        <taxon>Bacteria</taxon>
        <taxon>Bacillati</taxon>
        <taxon>Actinomycetota</taxon>
        <taxon>Actinomycetes</taxon>
        <taxon>Mycobacteriales</taxon>
        <taxon>Mycobacteriaceae</taxon>
        <taxon>Mycolicibacter</taxon>
    </lineage>
</organism>
<proteinExistence type="predicted"/>
<dbReference type="Gene3D" id="2.30.110.10">
    <property type="entry name" value="Electron Transport, Fmn-binding Protein, Chain A"/>
    <property type="match status" value="1"/>
</dbReference>
<dbReference type="Proteomes" id="UP000092668">
    <property type="component" value="Unassembled WGS sequence"/>
</dbReference>